<keyword evidence="1" id="KW-0079">Bacteriocin immunity</keyword>
<reference evidence="2 4" key="1">
    <citation type="submission" date="2018-10" db="EMBL/GenBank/DDBJ databases">
        <title>Genome seuquencing of Lactobacillus species.</title>
        <authorList>
            <person name="Baek C."/>
            <person name="Yi H."/>
        </authorList>
    </citation>
    <scope>NUCLEOTIDE SEQUENCE [LARGE SCALE GENOMIC DNA]</scope>
    <source>
        <strain evidence="2 4">DSM 10667</strain>
    </source>
</reference>
<proteinExistence type="predicted"/>
<dbReference type="Proteomes" id="UP000277896">
    <property type="component" value="Chromosome"/>
</dbReference>
<dbReference type="Proteomes" id="UP000292648">
    <property type="component" value="Unassembled WGS sequence"/>
</dbReference>
<dbReference type="EMBL" id="CP032744">
    <property type="protein sequence ID" value="AYJ39604.1"/>
    <property type="molecule type" value="Genomic_DNA"/>
</dbReference>
<dbReference type="Gene3D" id="1.20.1440.50">
    <property type="entry name" value="Ta0600-like"/>
    <property type="match status" value="1"/>
</dbReference>
<evidence type="ECO:0000256" key="1">
    <source>
        <dbReference type="ARBA" id="ARBA00023025"/>
    </source>
</evidence>
<evidence type="ECO:0000313" key="3">
    <source>
        <dbReference type="EMBL" id="TBX39515.1"/>
    </source>
</evidence>
<organism evidence="3 5">
    <name type="scientific">Lactiplantibacillus paraplantarum</name>
    <dbReference type="NCBI Taxonomy" id="60520"/>
    <lineage>
        <taxon>Bacteria</taxon>
        <taxon>Bacillati</taxon>
        <taxon>Bacillota</taxon>
        <taxon>Bacilli</taxon>
        <taxon>Lactobacillales</taxon>
        <taxon>Lactobacillaceae</taxon>
        <taxon>Lactiplantibacillus</taxon>
    </lineage>
</organism>
<name>A0A4Q9XZB6_9LACO</name>
<gene>
    <name evidence="3" type="ORF">EUZ87_12340</name>
    <name evidence="2" type="ORF">LP667_12735</name>
</gene>
<dbReference type="EMBL" id="SEHH01000096">
    <property type="protein sequence ID" value="TBX39515.1"/>
    <property type="molecule type" value="Genomic_DNA"/>
</dbReference>
<dbReference type="AlphaFoldDB" id="A0A4Q9XZB6"/>
<dbReference type="InterPro" id="IPR023130">
    <property type="entry name" value="Ta0600-like_sf"/>
</dbReference>
<accession>A0A4Q9XZB6</accession>
<evidence type="ECO:0000313" key="4">
    <source>
        <dbReference type="Proteomes" id="UP000277896"/>
    </source>
</evidence>
<reference evidence="3 5" key="2">
    <citation type="submission" date="2019-01" db="EMBL/GenBank/DDBJ databases">
        <title>Draft genome sequence of Lactobacillus paraplantarum OSY-TC318, a Producer of the novel lantibiotic Paraplantaracin TC318.</title>
        <authorList>
            <person name="Hussein W.E."/>
            <person name="Huang E."/>
            <person name="Yousef A.E."/>
        </authorList>
    </citation>
    <scope>NUCLEOTIDE SEQUENCE [LARGE SCALE GENOMIC DNA]</scope>
    <source>
        <strain evidence="3 5">OSY-TC318</strain>
    </source>
</reference>
<sequence length="92" mass="10475">MRNVKSEAQGIIQALYQELTPTVTYQGMRMALQDAQHQLSMTSQLDSGLIRQLTDYLTYTIFTQCIRLTPTENLLVSELLSLSHRLDAQTID</sequence>
<dbReference type="GO" id="GO:0030153">
    <property type="term" value="P:bacteriocin immunity"/>
    <property type="evidence" value="ECO:0007669"/>
    <property type="project" value="UniProtKB-KW"/>
</dbReference>
<protein>
    <submittedName>
        <fullName evidence="3">Bacteriocin immunity protein</fullName>
    </submittedName>
</protein>
<evidence type="ECO:0000313" key="5">
    <source>
        <dbReference type="Proteomes" id="UP000292648"/>
    </source>
</evidence>
<evidence type="ECO:0000313" key="2">
    <source>
        <dbReference type="EMBL" id="AYJ39604.1"/>
    </source>
</evidence>